<dbReference type="Proteomes" id="UP000285317">
    <property type="component" value="Chromosome"/>
</dbReference>
<accession>A0A3Q9UX20</accession>
<sequence>MPRRKQGAVLPLELDLLDALIDAGEPTHGFALAASLATGDGRPLTAHGTLYKALGRMQERGLVSSSWEDKAEANAQGRPPRRRYEVTGEGRAVAHAAAAARSGAAGRAPFVLGGTA</sequence>
<dbReference type="SUPFAM" id="SSF46785">
    <property type="entry name" value="Winged helix' DNA-binding domain"/>
    <property type="match status" value="1"/>
</dbReference>
<reference evidence="2 3" key="1">
    <citation type="submission" date="2018-03" db="EMBL/GenBank/DDBJ databases">
        <title>Bacteriophage NCPPB3778 and a type I-E CRISPR drive the evolution of the US Biological Select Agent, Rathayibacter toxicus.</title>
        <authorList>
            <person name="Davis E.W.II."/>
            <person name="Tabima J.F."/>
            <person name="Weisberg A.J."/>
            <person name="Dantas Lopes L."/>
            <person name="Wiseman M.S."/>
            <person name="Wiseman M.S."/>
            <person name="Pupko T."/>
            <person name="Belcher M.S."/>
            <person name="Sechler A.J."/>
            <person name="Tancos M.A."/>
            <person name="Schroeder B.K."/>
            <person name="Murray T.D."/>
            <person name="Luster D.G."/>
            <person name="Schneider W.L."/>
            <person name="Rogers E."/>
            <person name="Andreote F.D."/>
            <person name="Grunwald N.J."/>
            <person name="Putnam M.L."/>
            <person name="Chang J.H."/>
        </authorList>
    </citation>
    <scope>NUCLEOTIDE SEQUENCE [LARGE SCALE GENOMIC DNA]</scope>
    <source>
        <strain evidence="2 3">DSM 15932</strain>
    </source>
</reference>
<dbReference type="InterPro" id="IPR036390">
    <property type="entry name" value="WH_DNA-bd_sf"/>
</dbReference>
<dbReference type="KEGG" id="rfs:C1I64_07055"/>
<dbReference type="AlphaFoldDB" id="A0A3Q9UX20"/>
<dbReference type="Pfam" id="PF03551">
    <property type="entry name" value="PadR"/>
    <property type="match status" value="1"/>
</dbReference>
<evidence type="ECO:0000259" key="1">
    <source>
        <dbReference type="Pfam" id="PF03551"/>
    </source>
</evidence>
<dbReference type="Gene3D" id="1.10.10.10">
    <property type="entry name" value="Winged helix-like DNA-binding domain superfamily/Winged helix DNA-binding domain"/>
    <property type="match status" value="1"/>
</dbReference>
<dbReference type="EMBL" id="CP028137">
    <property type="protein sequence ID" value="AZZ51829.1"/>
    <property type="molecule type" value="Genomic_DNA"/>
</dbReference>
<dbReference type="PANTHER" id="PTHR33169:SF14">
    <property type="entry name" value="TRANSCRIPTIONAL REGULATOR RV3488"/>
    <property type="match status" value="1"/>
</dbReference>
<feature type="domain" description="Transcription regulator PadR N-terminal" evidence="1">
    <location>
        <begin position="21"/>
        <end position="94"/>
    </location>
</feature>
<proteinExistence type="predicted"/>
<dbReference type="InterPro" id="IPR052509">
    <property type="entry name" value="Metal_resp_DNA-bind_regulator"/>
</dbReference>
<dbReference type="InterPro" id="IPR005149">
    <property type="entry name" value="Tscrpt_reg_PadR_N"/>
</dbReference>
<dbReference type="PANTHER" id="PTHR33169">
    <property type="entry name" value="PADR-FAMILY TRANSCRIPTIONAL REGULATOR"/>
    <property type="match status" value="1"/>
</dbReference>
<gene>
    <name evidence="2" type="ORF">C1I64_07055</name>
</gene>
<evidence type="ECO:0000313" key="2">
    <source>
        <dbReference type="EMBL" id="AZZ51829.1"/>
    </source>
</evidence>
<dbReference type="RefSeq" id="WP_123446431.1">
    <property type="nucleotide sequence ID" value="NZ_CP028137.1"/>
</dbReference>
<evidence type="ECO:0000313" key="3">
    <source>
        <dbReference type="Proteomes" id="UP000285317"/>
    </source>
</evidence>
<protein>
    <submittedName>
        <fullName evidence="2">PadR family transcriptional regulator</fullName>
    </submittedName>
</protein>
<organism evidence="2 3">
    <name type="scientific">Rathayibacter festucae DSM 15932</name>
    <dbReference type="NCBI Taxonomy" id="1328866"/>
    <lineage>
        <taxon>Bacteria</taxon>
        <taxon>Bacillati</taxon>
        <taxon>Actinomycetota</taxon>
        <taxon>Actinomycetes</taxon>
        <taxon>Micrococcales</taxon>
        <taxon>Microbacteriaceae</taxon>
        <taxon>Rathayibacter</taxon>
    </lineage>
</organism>
<name>A0A3Q9UX20_9MICO</name>
<dbReference type="InterPro" id="IPR036388">
    <property type="entry name" value="WH-like_DNA-bd_sf"/>
</dbReference>